<accession>A0A8J5MPF9</accession>
<name>A0A8J5MPF9_HOMAM</name>
<evidence type="ECO:0000313" key="9">
    <source>
        <dbReference type="EMBL" id="KAG7158602.1"/>
    </source>
</evidence>
<evidence type="ECO:0000313" key="10">
    <source>
        <dbReference type="Proteomes" id="UP000747542"/>
    </source>
</evidence>
<dbReference type="GO" id="GO:0006412">
    <property type="term" value="P:translation"/>
    <property type="evidence" value="ECO:0007669"/>
    <property type="project" value="InterPro"/>
</dbReference>
<dbReference type="GO" id="GO:0003735">
    <property type="term" value="F:structural constituent of ribosome"/>
    <property type="evidence" value="ECO:0007669"/>
    <property type="project" value="InterPro"/>
</dbReference>
<comment type="caution">
    <text evidence="9">The sequence shown here is derived from an EMBL/GenBank/DDBJ whole genome shotgun (WGS) entry which is preliminary data.</text>
</comment>
<sequence>MAGNRLEKIGTIYTRATGLLKSGAMKPQDKPLWYDVYEAFPPKHEPRFDRQPPETKIRQIFYPEDVIRANFYKKYGSYGTAQLLDSNPRPTVCQLFVKEYERLQADGSIPQDQIMQESALALEARGIYLDRSRAPLKTDTPPPEEVEEQVSSADTPPQKMGKLRLVEIFKESQEGKEEFK</sequence>
<comment type="subcellular location">
    <subcellularLocation>
        <location evidence="1">Mitochondrion</location>
    </subcellularLocation>
</comment>
<dbReference type="InterPro" id="IPR059242">
    <property type="entry name" value="mS23_dom"/>
</dbReference>
<gene>
    <name evidence="9" type="primary">Mrps23-L</name>
    <name evidence="9" type="ORF">Hamer_G011251</name>
</gene>
<dbReference type="OrthoDB" id="10012356at2759"/>
<dbReference type="GO" id="GO:0005739">
    <property type="term" value="C:mitochondrion"/>
    <property type="evidence" value="ECO:0007669"/>
    <property type="project" value="InterPro"/>
</dbReference>
<dbReference type="CDD" id="cd23701">
    <property type="entry name" value="At1g26750"/>
    <property type="match status" value="1"/>
</dbReference>
<dbReference type="Proteomes" id="UP000747542">
    <property type="component" value="Unassembled WGS sequence"/>
</dbReference>
<dbReference type="GO" id="GO:0005840">
    <property type="term" value="C:ribosome"/>
    <property type="evidence" value="ECO:0007669"/>
    <property type="project" value="UniProtKB-KW"/>
</dbReference>
<evidence type="ECO:0000256" key="4">
    <source>
        <dbReference type="ARBA" id="ARBA00023128"/>
    </source>
</evidence>
<evidence type="ECO:0000256" key="2">
    <source>
        <dbReference type="ARBA" id="ARBA00009864"/>
    </source>
</evidence>
<reference evidence="9" key="1">
    <citation type="journal article" date="2021" name="Sci. Adv.">
        <title>The American lobster genome reveals insights on longevity, neural, and immune adaptations.</title>
        <authorList>
            <person name="Polinski J.M."/>
            <person name="Zimin A.V."/>
            <person name="Clark K.F."/>
            <person name="Kohn A.B."/>
            <person name="Sadowski N."/>
            <person name="Timp W."/>
            <person name="Ptitsyn A."/>
            <person name="Khanna P."/>
            <person name="Romanova D.Y."/>
            <person name="Williams P."/>
            <person name="Greenwood S.J."/>
            <person name="Moroz L.L."/>
            <person name="Walt D.R."/>
            <person name="Bodnar A.G."/>
        </authorList>
    </citation>
    <scope>NUCLEOTIDE SEQUENCE</scope>
    <source>
        <strain evidence="9">GMGI-L3</strain>
    </source>
</reference>
<dbReference type="InterPro" id="IPR019520">
    <property type="entry name" value="Ribosomal_mS23_met"/>
</dbReference>
<feature type="domain" description="Small ribosomal subunit protein mS23 conserved" evidence="8">
    <location>
        <begin position="2"/>
        <end position="125"/>
    </location>
</feature>
<keyword evidence="3 9" id="KW-0689">Ribosomal protein</keyword>
<evidence type="ECO:0000256" key="7">
    <source>
        <dbReference type="SAM" id="MobiDB-lite"/>
    </source>
</evidence>
<dbReference type="PANTHER" id="PTHR15925">
    <property type="entry name" value="MITOCHONDRIAL RIBOSOMAL PROTEIN S23"/>
    <property type="match status" value="1"/>
</dbReference>
<dbReference type="PANTHER" id="PTHR15925:SF2">
    <property type="entry name" value="SMALL RIBOSOMAL SUBUNIT PROTEIN MS23"/>
    <property type="match status" value="1"/>
</dbReference>
<dbReference type="InterPro" id="IPR023611">
    <property type="entry name" value="mS23_dom_met"/>
</dbReference>
<keyword evidence="5" id="KW-0687">Ribonucleoprotein</keyword>
<proteinExistence type="inferred from homology"/>
<keyword evidence="4" id="KW-0496">Mitochondrion</keyword>
<evidence type="ECO:0000256" key="3">
    <source>
        <dbReference type="ARBA" id="ARBA00022980"/>
    </source>
</evidence>
<evidence type="ECO:0000259" key="8">
    <source>
        <dbReference type="Pfam" id="PF10484"/>
    </source>
</evidence>
<dbReference type="Pfam" id="PF10484">
    <property type="entry name" value="MRP-S23"/>
    <property type="match status" value="1"/>
</dbReference>
<dbReference type="EMBL" id="JAHLQT010034478">
    <property type="protein sequence ID" value="KAG7158602.1"/>
    <property type="molecule type" value="Genomic_DNA"/>
</dbReference>
<dbReference type="AlphaFoldDB" id="A0A8J5MPF9"/>
<evidence type="ECO:0000256" key="6">
    <source>
        <dbReference type="ARBA" id="ARBA00035137"/>
    </source>
</evidence>
<evidence type="ECO:0000256" key="1">
    <source>
        <dbReference type="ARBA" id="ARBA00004173"/>
    </source>
</evidence>
<evidence type="ECO:0000256" key="5">
    <source>
        <dbReference type="ARBA" id="ARBA00023274"/>
    </source>
</evidence>
<feature type="region of interest" description="Disordered" evidence="7">
    <location>
        <begin position="132"/>
        <end position="157"/>
    </location>
</feature>
<protein>
    <recommendedName>
        <fullName evidence="6">Small ribosomal subunit protein mS23</fullName>
    </recommendedName>
</protein>
<keyword evidence="10" id="KW-1185">Reference proteome</keyword>
<comment type="similarity">
    <text evidence="2">Belongs to the mitochondrion-specific ribosomal protein mS23 family.</text>
</comment>
<organism evidence="9 10">
    <name type="scientific">Homarus americanus</name>
    <name type="common">American lobster</name>
    <dbReference type="NCBI Taxonomy" id="6706"/>
    <lineage>
        <taxon>Eukaryota</taxon>
        <taxon>Metazoa</taxon>
        <taxon>Ecdysozoa</taxon>
        <taxon>Arthropoda</taxon>
        <taxon>Crustacea</taxon>
        <taxon>Multicrustacea</taxon>
        <taxon>Malacostraca</taxon>
        <taxon>Eumalacostraca</taxon>
        <taxon>Eucarida</taxon>
        <taxon>Decapoda</taxon>
        <taxon>Pleocyemata</taxon>
        <taxon>Astacidea</taxon>
        <taxon>Nephropoidea</taxon>
        <taxon>Nephropidae</taxon>
        <taxon>Homarus</taxon>
    </lineage>
</organism>